<evidence type="ECO:0000313" key="1">
    <source>
        <dbReference type="EMBL" id="MBT1708681.1"/>
    </source>
</evidence>
<dbReference type="SUPFAM" id="SSF46785">
    <property type="entry name" value="Winged helix' DNA-binding domain"/>
    <property type="match status" value="1"/>
</dbReference>
<dbReference type="RefSeq" id="WP_254084275.1">
    <property type="nucleotide sequence ID" value="NZ_JAHESE010000008.1"/>
</dbReference>
<dbReference type="Gene3D" id="1.10.10.10">
    <property type="entry name" value="Winged helix-like DNA-binding domain superfamily/Winged helix DNA-binding domain"/>
    <property type="match status" value="1"/>
</dbReference>
<reference evidence="1 2" key="1">
    <citation type="submission" date="2021-05" db="EMBL/GenBank/DDBJ databases">
        <title>A Polyphasic approach of four new species of the genus Ohtaekwangia: Ohtaekwangia histidinii sp. nov., Ohtaekwangia cretensis sp. nov., Ohtaekwangia indiensis sp. nov., Ohtaekwangia reichenbachii sp. nov. from diverse environment.</title>
        <authorList>
            <person name="Octaviana S."/>
        </authorList>
    </citation>
    <scope>NUCLEOTIDE SEQUENCE [LARGE SCALE GENOMIC DNA]</scope>
    <source>
        <strain evidence="1 2">PWU5</strain>
    </source>
</reference>
<dbReference type="Proteomes" id="UP001319080">
    <property type="component" value="Unassembled WGS sequence"/>
</dbReference>
<dbReference type="InterPro" id="IPR002481">
    <property type="entry name" value="FUR"/>
</dbReference>
<dbReference type="AlphaFoldDB" id="A0AAP2DWQ2"/>
<sequence>MLSEKSAQYFVALAESTLASQDITLTAKKKRILEEILNGHGSFDAESVYLRLCNQGRCVSRSTVYNTLAVLVRVGLLIISHDPQRKLQIYHLQCQSITLLTRGQP</sequence>
<dbReference type="Pfam" id="PF01475">
    <property type="entry name" value="FUR"/>
    <property type="match status" value="1"/>
</dbReference>
<name>A0AAP2DWQ2_9BACT</name>
<organism evidence="1 2">
    <name type="scientific">Dawidia cretensis</name>
    <dbReference type="NCBI Taxonomy" id="2782350"/>
    <lineage>
        <taxon>Bacteria</taxon>
        <taxon>Pseudomonadati</taxon>
        <taxon>Bacteroidota</taxon>
        <taxon>Cytophagia</taxon>
        <taxon>Cytophagales</taxon>
        <taxon>Chryseotaleaceae</taxon>
        <taxon>Dawidia</taxon>
    </lineage>
</organism>
<evidence type="ECO:0000313" key="2">
    <source>
        <dbReference type="Proteomes" id="UP001319080"/>
    </source>
</evidence>
<protein>
    <submittedName>
        <fullName evidence="1">Transcriptional repressor</fullName>
    </submittedName>
</protein>
<dbReference type="EMBL" id="JAHESE010000008">
    <property type="protein sequence ID" value="MBT1708681.1"/>
    <property type="molecule type" value="Genomic_DNA"/>
</dbReference>
<proteinExistence type="predicted"/>
<comment type="caution">
    <text evidence="1">The sequence shown here is derived from an EMBL/GenBank/DDBJ whole genome shotgun (WGS) entry which is preliminary data.</text>
</comment>
<accession>A0AAP2DWQ2</accession>
<keyword evidence="2" id="KW-1185">Reference proteome</keyword>
<dbReference type="InterPro" id="IPR036390">
    <property type="entry name" value="WH_DNA-bd_sf"/>
</dbReference>
<dbReference type="GO" id="GO:0003700">
    <property type="term" value="F:DNA-binding transcription factor activity"/>
    <property type="evidence" value="ECO:0007669"/>
    <property type="project" value="InterPro"/>
</dbReference>
<gene>
    <name evidence="1" type="ORF">KK062_10625</name>
</gene>
<dbReference type="InterPro" id="IPR036388">
    <property type="entry name" value="WH-like_DNA-bd_sf"/>
</dbReference>